<protein>
    <recommendedName>
        <fullName evidence="2">riboflavin kinase</fullName>
        <ecNumber evidence="2">2.7.1.26</ecNumber>
    </recommendedName>
</protein>
<sequence length="381" mass="41858">MDKTLNKLVSCVILDLDGTLLNTDGIVSEVLRVFLVKYGKQWDGRGAHRIVGKTHLEAAAAIVEDYGLPCSIDEFISESSPLFSDQWCNINALPGATRLIKHLNSHGVQMALASNSPRASIESKIACHQGWKESFSVIIGGDEVRMGKPSPEIFLEAAKGLNVEPSSCLVVEASLPGVTAGKAAGMEVVAVPSLPKQAHLYTSADEVINSLLDLRPEKWGLPPFNDWIKGTLPIEPWYIGGPVIKGFGRGSKVLGIPTANISTEGYSIILSEHPSGVYFGWAGLSMRGVYKMVMSIGWNPYFDNIEKTMEPWLLHDFDEDFYDEKLCLVIVGYIRPEANFPTLESLIAKIHEDRKIAEEALDLPLYIGFKEDPYLISSLQP</sequence>
<keyword evidence="10" id="KW-1185">Reference proteome</keyword>
<dbReference type="SMART" id="SM00904">
    <property type="entry name" value="Flavokinase"/>
    <property type="match status" value="1"/>
</dbReference>
<dbReference type="Pfam" id="PF00702">
    <property type="entry name" value="Hydrolase"/>
    <property type="match status" value="1"/>
</dbReference>
<dbReference type="InterPro" id="IPR036412">
    <property type="entry name" value="HAD-like_sf"/>
</dbReference>
<name>A0A835DPC9_TETSI</name>
<dbReference type="PANTHER" id="PTHR22749">
    <property type="entry name" value="RIBOFLAVIN KINASE/FMN ADENYLYLTRANSFERASE"/>
    <property type="match status" value="1"/>
</dbReference>
<evidence type="ECO:0000256" key="2">
    <source>
        <dbReference type="ARBA" id="ARBA00012105"/>
    </source>
</evidence>
<evidence type="ECO:0000256" key="7">
    <source>
        <dbReference type="ARBA" id="ARBA00022840"/>
    </source>
</evidence>
<dbReference type="InterPro" id="IPR023468">
    <property type="entry name" value="Riboflavin_kinase"/>
</dbReference>
<dbReference type="InterPro" id="IPR006439">
    <property type="entry name" value="HAD-SF_hydro_IA"/>
</dbReference>
<dbReference type="Gene3D" id="1.10.150.240">
    <property type="entry name" value="Putative phosphatase, domain 2"/>
    <property type="match status" value="1"/>
</dbReference>
<dbReference type="OMA" id="QWDGRES"/>
<dbReference type="SUPFAM" id="SSF56784">
    <property type="entry name" value="HAD-like"/>
    <property type="match status" value="1"/>
</dbReference>
<keyword evidence="3" id="KW-0285">Flavoprotein</keyword>
<dbReference type="AlphaFoldDB" id="A0A835DPC9"/>
<dbReference type="UniPathway" id="UPA00276">
    <property type="reaction ID" value="UER00406"/>
</dbReference>
<evidence type="ECO:0000256" key="3">
    <source>
        <dbReference type="ARBA" id="ARBA00022630"/>
    </source>
</evidence>
<dbReference type="NCBIfam" id="TIGR01509">
    <property type="entry name" value="HAD-SF-IA-v3"/>
    <property type="match status" value="1"/>
</dbReference>
<dbReference type="SFLD" id="SFLDG01129">
    <property type="entry name" value="C1.5:_HAD__Beta-PGM__Phosphata"/>
    <property type="match status" value="1"/>
</dbReference>
<evidence type="ECO:0000256" key="4">
    <source>
        <dbReference type="ARBA" id="ARBA00022643"/>
    </source>
</evidence>
<evidence type="ECO:0000259" key="8">
    <source>
        <dbReference type="SMART" id="SM00904"/>
    </source>
</evidence>
<keyword evidence="5" id="KW-0808">Transferase</keyword>
<keyword evidence="7" id="KW-0067">ATP-binding</keyword>
<dbReference type="PANTHER" id="PTHR22749:SF6">
    <property type="entry name" value="RIBOFLAVIN KINASE"/>
    <property type="match status" value="1"/>
</dbReference>
<dbReference type="SFLD" id="SFLDS00003">
    <property type="entry name" value="Haloacid_Dehalogenase"/>
    <property type="match status" value="1"/>
</dbReference>
<dbReference type="SUPFAM" id="SSF82114">
    <property type="entry name" value="Riboflavin kinase-like"/>
    <property type="match status" value="1"/>
</dbReference>
<dbReference type="InterPro" id="IPR023198">
    <property type="entry name" value="PGP-like_dom2"/>
</dbReference>
<reference evidence="9 10" key="1">
    <citation type="submission" date="2020-04" db="EMBL/GenBank/DDBJ databases">
        <title>Plant Genome Project.</title>
        <authorList>
            <person name="Zhang R.-G."/>
        </authorList>
    </citation>
    <scope>NUCLEOTIDE SEQUENCE [LARGE SCALE GENOMIC DNA]</scope>
    <source>
        <strain evidence="9">YNK0</strain>
        <tissue evidence="9">Leaf</tissue>
    </source>
</reference>
<dbReference type="Gene3D" id="2.40.30.30">
    <property type="entry name" value="Riboflavin kinase-like"/>
    <property type="match status" value="1"/>
</dbReference>
<dbReference type="GO" id="GO:0009398">
    <property type="term" value="P:FMN biosynthetic process"/>
    <property type="evidence" value="ECO:0007669"/>
    <property type="project" value="UniProtKB-UniPathway"/>
</dbReference>
<gene>
    <name evidence="9" type="ORF">HHK36_003774</name>
</gene>
<proteinExistence type="predicted"/>
<dbReference type="InterPro" id="IPR015865">
    <property type="entry name" value="Riboflavin_kinase_bac/euk"/>
</dbReference>
<keyword evidence="6" id="KW-0547">Nucleotide-binding</keyword>
<dbReference type="FunFam" id="1.10.150.240:FF:000001">
    <property type="entry name" value="Haloacid dehalogenase-like hydrolase domain"/>
    <property type="match status" value="1"/>
</dbReference>
<evidence type="ECO:0000256" key="1">
    <source>
        <dbReference type="ARBA" id="ARBA00005201"/>
    </source>
</evidence>
<dbReference type="EMBL" id="JABCRI010000002">
    <property type="protein sequence ID" value="KAF8411228.1"/>
    <property type="molecule type" value="Genomic_DNA"/>
</dbReference>
<dbReference type="Proteomes" id="UP000655225">
    <property type="component" value="Unassembled WGS sequence"/>
</dbReference>
<dbReference type="PRINTS" id="PR00413">
    <property type="entry name" value="HADHALOGNASE"/>
</dbReference>
<dbReference type="OrthoDB" id="276388at2759"/>
<evidence type="ECO:0000256" key="6">
    <source>
        <dbReference type="ARBA" id="ARBA00022741"/>
    </source>
</evidence>
<feature type="domain" description="Riboflavin kinase" evidence="8">
    <location>
        <begin position="232"/>
        <end position="362"/>
    </location>
</feature>
<dbReference type="FunFam" id="2.40.30.30:FF:000005">
    <property type="entry name" value="Haloacid dehalogenase-like hydrolase domain-containing protein 1A"/>
    <property type="match status" value="1"/>
</dbReference>
<organism evidence="9 10">
    <name type="scientific">Tetracentron sinense</name>
    <name type="common">Spur-leaf</name>
    <dbReference type="NCBI Taxonomy" id="13715"/>
    <lineage>
        <taxon>Eukaryota</taxon>
        <taxon>Viridiplantae</taxon>
        <taxon>Streptophyta</taxon>
        <taxon>Embryophyta</taxon>
        <taxon>Tracheophyta</taxon>
        <taxon>Spermatophyta</taxon>
        <taxon>Magnoliopsida</taxon>
        <taxon>Trochodendrales</taxon>
        <taxon>Trochodendraceae</taxon>
        <taxon>Tetracentron</taxon>
    </lineage>
</organism>
<dbReference type="Pfam" id="PF01687">
    <property type="entry name" value="Flavokinase"/>
    <property type="match status" value="1"/>
</dbReference>
<keyword evidence="4" id="KW-0288">FMN</keyword>
<dbReference type="GO" id="GO:0008531">
    <property type="term" value="F:riboflavin kinase activity"/>
    <property type="evidence" value="ECO:0007669"/>
    <property type="project" value="UniProtKB-EC"/>
</dbReference>
<accession>A0A835DPC9</accession>
<comment type="caution">
    <text evidence="9">The sequence shown here is derived from an EMBL/GenBank/DDBJ whole genome shotgun (WGS) entry which is preliminary data.</text>
</comment>
<dbReference type="GO" id="GO:0009231">
    <property type="term" value="P:riboflavin biosynthetic process"/>
    <property type="evidence" value="ECO:0007669"/>
    <property type="project" value="InterPro"/>
</dbReference>
<evidence type="ECO:0000256" key="5">
    <source>
        <dbReference type="ARBA" id="ARBA00022679"/>
    </source>
</evidence>
<evidence type="ECO:0000313" key="9">
    <source>
        <dbReference type="EMBL" id="KAF8411228.1"/>
    </source>
</evidence>
<evidence type="ECO:0000313" key="10">
    <source>
        <dbReference type="Proteomes" id="UP000655225"/>
    </source>
</evidence>
<dbReference type="EC" id="2.7.1.26" evidence="2"/>
<comment type="pathway">
    <text evidence="1">Cofactor biosynthesis; FMN biosynthesis; FMN from riboflavin (ATP route): step 1/1.</text>
</comment>
<dbReference type="InterPro" id="IPR023214">
    <property type="entry name" value="HAD_sf"/>
</dbReference>
<dbReference type="FunFam" id="3.40.50.1000:FF:000119">
    <property type="entry name" value="Bifunctional riboflavin kinase/FMN phosphatase"/>
    <property type="match status" value="1"/>
</dbReference>
<dbReference type="InterPro" id="IPR023465">
    <property type="entry name" value="Riboflavin_kinase_dom_sf"/>
</dbReference>
<dbReference type="Gene3D" id="3.40.50.1000">
    <property type="entry name" value="HAD superfamily/HAD-like"/>
    <property type="match status" value="1"/>
</dbReference>
<dbReference type="GO" id="GO:0005524">
    <property type="term" value="F:ATP binding"/>
    <property type="evidence" value="ECO:0007669"/>
    <property type="project" value="UniProtKB-KW"/>
</dbReference>